<evidence type="ECO:0000313" key="1">
    <source>
        <dbReference type="EMBL" id="EEN63475.1"/>
    </source>
</evidence>
<reference evidence="1" key="1">
    <citation type="journal article" date="2008" name="Nature">
        <title>The amphioxus genome and the evolution of the chordate karyotype.</title>
        <authorList>
            <consortium name="US DOE Joint Genome Institute (JGI-PGF)"/>
            <person name="Putnam N.H."/>
            <person name="Butts T."/>
            <person name="Ferrier D.E.K."/>
            <person name="Furlong R.F."/>
            <person name="Hellsten U."/>
            <person name="Kawashima T."/>
            <person name="Robinson-Rechavi M."/>
            <person name="Shoguchi E."/>
            <person name="Terry A."/>
            <person name="Yu J.-K."/>
            <person name="Benito-Gutierrez E.L."/>
            <person name="Dubchak I."/>
            <person name="Garcia-Fernandez J."/>
            <person name="Gibson-Brown J.J."/>
            <person name="Grigoriev I.V."/>
            <person name="Horton A.C."/>
            <person name="de Jong P.J."/>
            <person name="Jurka J."/>
            <person name="Kapitonov V.V."/>
            <person name="Kohara Y."/>
            <person name="Kuroki Y."/>
            <person name="Lindquist E."/>
            <person name="Lucas S."/>
            <person name="Osoegawa K."/>
            <person name="Pennacchio L.A."/>
            <person name="Salamov A.A."/>
            <person name="Satou Y."/>
            <person name="Sauka-Spengler T."/>
            <person name="Schmutz J."/>
            <person name="Shin-I T."/>
            <person name="Toyoda A."/>
            <person name="Bronner-Fraser M."/>
            <person name="Fujiyama A."/>
            <person name="Holland L.Z."/>
            <person name="Holland P.W.H."/>
            <person name="Satoh N."/>
            <person name="Rokhsar D.S."/>
        </authorList>
    </citation>
    <scope>NUCLEOTIDE SEQUENCE [LARGE SCALE GENOMIC DNA]</scope>
    <source>
        <strain evidence="1">S238N-H82</strain>
        <tissue evidence="1">Testes</tissue>
    </source>
</reference>
<accession>C3Y8N8</accession>
<dbReference type="PANTHER" id="PTHR14375">
    <property type="entry name" value="SIMILAR TO RIKEN CDNA 4931414P19"/>
    <property type="match status" value="1"/>
</dbReference>
<dbReference type="EMBL" id="GG666491">
    <property type="protein sequence ID" value="EEN63475.1"/>
    <property type="molecule type" value="Genomic_DNA"/>
</dbReference>
<dbReference type="InParanoid" id="C3Y8N8"/>
<proteinExistence type="predicted"/>
<name>C3Y8N8_BRAFL</name>
<dbReference type="AlphaFoldDB" id="C3Y8N8"/>
<organism>
    <name type="scientific">Branchiostoma floridae</name>
    <name type="common">Florida lancelet</name>
    <name type="synonym">Amphioxus</name>
    <dbReference type="NCBI Taxonomy" id="7739"/>
    <lineage>
        <taxon>Eukaryota</taxon>
        <taxon>Metazoa</taxon>
        <taxon>Chordata</taxon>
        <taxon>Cephalochordata</taxon>
        <taxon>Leptocardii</taxon>
        <taxon>Amphioxiformes</taxon>
        <taxon>Branchiostomatidae</taxon>
        <taxon>Branchiostoma</taxon>
    </lineage>
</organism>
<protein>
    <submittedName>
        <fullName evidence="1">Uncharacterized protein</fullName>
    </submittedName>
</protein>
<sequence length="129" mass="15008">MDITTGLIHHECEDHNHILKRMAKHTRDAGHDDIDVRRFDEAMTSDKTDLGHAGLVGLCKQSMKDLRVKIGQDFLSPADLKYLSDARLELMSDEETDEEREKTWVVRRPSWRAKKLTRIIDRCQPGWKP</sequence>
<gene>
    <name evidence="1" type="ORF">BRAFLDRAFT_69897</name>
</gene>
<dbReference type="PANTHER" id="PTHR14375:SF2">
    <property type="entry name" value="SIMILAR TO RIKEN CDNA 4931414P19"/>
    <property type="match status" value="1"/>
</dbReference>
<dbReference type="InterPro" id="IPR028101">
    <property type="entry name" value="DUF4616"/>
</dbReference>